<name>A0A3A3GFC3_PANTH</name>
<dbReference type="PANTHER" id="PTHR12143:SF43">
    <property type="entry name" value="PUTATIVE-RELATED"/>
    <property type="match status" value="1"/>
</dbReference>
<feature type="domain" description="Glycosyl hydrolase family 92 N-terminal" evidence="2">
    <location>
        <begin position="22"/>
        <end position="251"/>
    </location>
</feature>
<dbReference type="GO" id="GO:0005975">
    <property type="term" value="P:carbohydrate metabolic process"/>
    <property type="evidence" value="ECO:0007669"/>
    <property type="project" value="InterPro"/>
</dbReference>
<dbReference type="Gene3D" id="1.20.1610.10">
    <property type="entry name" value="alpha-1,2-mannosidases domains"/>
    <property type="match status" value="1"/>
</dbReference>
<accession>A0A3A3GFC3</accession>
<dbReference type="InterPro" id="IPR014718">
    <property type="entry name" value="GH-type_carb-bd"/>
</dbReference>
<dbReference type="InterPro" id="IPR050883">
    <property type="entry name" value="PNGase"/>
</dbReference>
<dbReference type="NCBIfam" id="TIGR01180">
    <property type="entry name" value="aman2_put"/>
    <property type="match status" value="1"/>
</dbReference>
<dbReference type="GO" id="GO:0005829">
    <property type="term" value="C:cytosol"/>
    <property type="evidence" value="ECO:0007669"/>
    <property type="project" value="TreeGrafter"/>
</dbReference>
<evidence type="ECO:0000313" key="4">
    <source>
        <dbReference type="Proteomes" id="UP000266177"/>
    </source>
</evidence>
<gene>
    <name evidence="3" type="ORF">DQX05_25320</name>
</gene>
<dbReference type="GO" id="GO:0000224">
    <property type="term" value="F:peptide-N4-(N-acetyl-beta-glucosaminyl)asparagine amidase activity"/>
    <property type="evidence" value="ECO:0007669"/>
    <property type="project" value="TreeGrafter"/>
</dbReference>
<dbReference type="InterPro" id="IPR012939">
    <property type="entry name" value="Glyco_hydro_92"/>
</dbReference>
<protein>
    <submittedName>
        <fullName evidence="3">Glycoside hydrolase family 92 protein</fullName>
    </submittedName>
</protein>
<dbReference type="EMBL" id="QYZD01000036">
    <property type="protein sequence ID" value="RJG20454.1"/>
    <property type="molecule type" value="Genomic_DNA"/>
</dbReference>
<dbReference type="Gene3D" id="1.20.1050.60">
    <property type="entry name" value="alpha-1,2-mannosidase"/>
    <property type="match status" value="1"/>
</dbReference>
<sequence length="753" mass="84689">MIAIFNITFIPKERIYMSLLKHVHPLQGTDSVYPYSNGNTLPLISMPWGMNAWSPQTNEAAGGWYFSPNHNRLEGIRLTHQPSPWIGDYGHMTMMPQTGPLKVWAPERSSSFRRQDMVVKPDYFKVRLLRYETTMELTPTARCASIRLTFDRRDDARFILSTFTGEASMTIDPDKRTLSGYTTAKAGGTPDNYRMYFVMTFDCPVLANASGLSDQEYKAVGSLSATGERIGAYVGLDVPEHGTVQVRVSTSFISEEQARITLEREIGVRSFDEVRSLATEAWEKQLRVIEAESEDTERLDTFYTCLYRTSLYPHAIHEYDANGKQIHYSPYNGKIEEGPLFADIGFWDTYRTSFPLYNLLYPSFVNEMMQGWVNAYKEAGWMPKWASPGERSMMPGTLIDVSFADAVVKGNTGFDVETAFEGLLKHAMTVSSDNRYGRKGMGEYLKYNYMPADIHTHESVCNTLDYVYGDFCIAQIAKHLGREEEYAQLMERAKNYAHLFDPSVGFMRGKLQDGSWLEPFDPTMWGGPYTEGGAYQSSWAVQHDLRGLADLMGGREACKRQLDALFAAKPEFKVGSYGFEIHEMSEMAAIDFGQFAISNQPSFHFPYIYAALGYPSLTQHWVRKTMDELFSARPDGLPGDEDNGSLSGWYVFGAMGFYPLSPGVPEYVLGTPLFQRMTVHLEDGNQLVIEAGNNSAVNKYVAGVQWNGAPVDQLYVTHDQVKAGGTLSFEMTDAPGADNYDEAALPYSMSKQA</sequence>
<dbReference type="InterPro" id="IPR005887">
    <property type="entry name" value="GH92_a_mannosidase_put"/>
</dbReference>
<evidence type="ECO:0000259" key="1">
    <source>
        <dbReference type="Pfam" id="PF07971"/>
    </source>
</evidence>
<dbReference type="OrthoDB" id="9804511at2"/>
<dbReference type="SUPFAM" id="SSF48208">
    <property type="entry name" value="Six-hairpin glycosidases"/>
    <property type="match status" value="1"/>
</dbReference>
<reference evidence="3 4" key="1">
    <citation type="submission" date="2018-09" db="EMBL/GenBank/DDBJ databases">
        <title>Paenibacillus SK2017-BO5.</title>
        <authorList>
            <person name="Piskunova J.V."/>
            <person name="Dubiley S.A."/>
            <person name="Severinov K.V."/>
        </authorList>
    </citation>
    <scope>NUCLEOTIDE SEQUENCE [LARGE SCALE GENOMIC DNA]</scope>
    <source>
        <strain evidence="3 4">BO5</strain>
    </source>
</reference>
<dbReference type="Pfam" id="PF07971">
    <property type="entry name" value="Glyco_hydro_92"/>
    <property type="match status" value="1"/>
</dbReference>
<dbReference type="InterPro" id="IPR008928">
    <property type="entry name" value="6-hairpin_glycosidase_sf"/>
</dbReference>
<dbReference type="FunFam" id="3.30.2080.10:FF:000001">
    <property type="entry name" value="Alpha-1,2-mannosidase subfamily"/>
    <property type="match status" value="1"/>
</dbReference>
<dbReference type="PANTHER" id="PTHR12143">
    <property type="entry name" value="PEPTIDE N-GLYCANASE PNGASE -RELATED"/>
    <property type="match status" value="1"/>
</dbReference>
<comment type="caution">
    <text evidence="3">The sequence shown here is derived from an EMBL/GenBank/DDBJ whole genome shotgun (WGS) entry which is preliminary data.</text>
</comment>
<dbReference type="Proteomes" id="UP000266177">
    <property type="component" value="Unassembled WGS sequence"/>
</dbReference>
<dbReference type="GO" id="GO:0006516">
    <property type="term" value="P:glycoprotein catabolic process"/>
    <property type="evidence" value="ECO:0007669"/>
    <property type="project" value="TreeGrafter"/>
</dbReference>
<dbReference type="Gene3D" id="3.30.2080.10">
    <property type="entry name" value="GH92 mannosidase domain"/>
    <property type="match status" value="1"/>
</dbReference>
<dbReference type="Gene3D" id="2.70.98.10">
    <property type="match status" value="1"/>
</dbReference>
<evidence type="ECO:0000259" key="2">
    <source>
        <dbReference type="Pfam" id="PF17678"/>
    </source>
</evidence>
<organism evidence="3 4">
    <name type="scientific">Paenibacillus thiaminolyticus</name>
    <name type="common">Bacillus thiaminolyticus</name>
    <dbReference type="NCBI Taxonomy" id="49283"/>
    <lineage>
        <taxon>Bacteria</taxon>
        <taxon>Bacillati</taxon>
        <taxon>Bacillota</taxon>
        <taxon>Bacilli</taxon>
        <taxon>Bacillales</taxon>
        <taxon>Paenibacillaceae</taxon>
        <taxon>Paenibacillus</taxon>
    </lineage>
</organism>
<dbReference type="GO" id="GO:0030246">
    <property type="term" value="F:carbohydrate binding"/>
    <property type="evidence" value="ECO:0007669"/>
    <property type="project" value="InterPro"/>
</dbReference>
<proteinExistence type="predicted"/>
<dbReference type="AlphaFoldDB" id="A0A3A3GFC3"/>
<keyword evidence="3" id="KW-0378">Hydrolase</keyword>
<dbReference type="Pfam" id="PF17678">
    <property type="entry name" value="Glyco_hydro_92N"/>
    <property type="match status" value="1"/>
</dbReference>
<dbReference type="InterPro" id="IPR041371">
    <property type="entry name" value="GH92_N"/>
</dbReference>
<evidence type="ECO:0000313" key="3">
    <source>
        <dbReference type="EMBL" id="RJG20454.1"/>
    </source>
</evidence>
<feature type="domain" description="Glycosyl hydrolase family 92" evidence="1">
    <location>
        <begin position="257"/>
        <end position="732"/>
    </location>
</feature>